<evidence type="ECO:0000313" key="3">
    <source>
        <dbReference type="Proteomes" id="UP000177515"/>
    </source>
</evidence>
<organism evidence="2 3">
    <name type="scientific">Cupriavidus malaysiensis</name>
    <dbReference type="NCBI Taxonomy" id="367825"/>
    <lineage>
        <taxon>Bacteria</taxon>
        <taxon>Pseudomonadati</taxon>
        <taxon>Pseudomonadota</taxon>
        <taxon>Betaproteobacteria</taxon>
        <taxon>Burkholderiales</taxon>
        <taxon>Burkholderiaceae</taxon>
        <taxon>Cupriavidus</taxon>
    </lineage>
</organism>
<sequence length="82" mass="8468">MPPVTGPQSSILKPRESRPRQAIGELAVARPGVEILVVEMPGEQAPRWRGPPAAADAAPGLDPEGNAAVADTLLPALLHSCT</sequence>
<evidence type="ECO:0000313" key="2">
    <source>
        <dbReference type="EMBL" id="AOZ09455.1"/>
    </source>
</evidence>
<dbReference type="EMBL" id="CP017755">
    <property type="protein sequence ID" value="AOZ09455.1"/>
    <property type="molecule type" value="Genomic_DNA"/>
</dbReference>
<evidence type="ECO:0000256" key="1">
    <source>
        <dbReference type="SAM" id="MobiDB-lite"/>
    </source>
</evidence>
<name>A0ABM6FCG7_9BURK</name>
<keyword evidence="3" id="KW-1185">Reference proteome</keyword>
<dbReference type="Proteomes" id="UP000177515">
    <property type="component" value="Chromosome 2"/>
</dbReference>
<reference evidence="2 3" key="1">
    <citation type="submission" date="2016-10" db="EMBL/GenBank/DDBJ databases">
        <title>Complete genome sequences of three Cupriavidus strains isolated from various Malaysian environments.</title>
        <authorList>
            <person name="Abdullah A.A.-A."/>
            <person name="Shafie N.A.H."/>
            <person name="Lau N.S."/>
        </authorList>
    </citation>
    <scope>NUCLEOTIDE SEQUENCE [LARGE SCALE GENOMIC DNA]</scope>
    <source>
        <strain evidence="2 3">USMAA1020</strain>
    </source>
</reference>
<gene>
    <name evidence="2" type="ORF">BKK80_27240</name>
</gene>
<proteinExistence type="predicted"/>
<accession>A0ABM6FCG7</accession>
<feature type="compositionally biased region" description="Low complexity" evidence="1">
    <location>
        <begin position="45"/>
        <end position="63"/>
    </location>
</feature>
<feature type="region of interest" description="Disordered" evidence="1">
    <location>
        <begin position="44"/>
        <end position="63"/>
    </location>
</feature>
<protein>
    <submittedName>
        <fullName evidence="2">Uncharacterized protein</fullName>
    </submittedName>
</protein>